<dbReference type="Proteomes" id="UP000198535">
    <property type="component" value="Unassembled WGS sequence"/>
</dbReference>
<dbReference type="GO" id="GO:0016787">
    <property type="term" value="F:hydrolase activity"/>
    <property type="evidence" value="ECO:0007669"/>
    <property type="project" value="UniProtKB-KW"/>
</dbReference>
<dbReference type="OrthoDB" id="64585at2157"/>
<dbReference type="RefSeq" id="WP_091935336.1">
    <property type="nucleotide sequence ID" value="NZ_FOUJ01000002.1"/>
</dbReference>
<gene>
    <name evidence="2" type="ORF">SAMN04488696_1439</name>
</gene>
<keyword evidence="3" id="KW-1185">Reference proteome</keyword>
<dbReference type="EMBL" id="FOUJ01000002">
    <property type="protein sequence ID" value="SFM48766.1"/>
    <property type="molecule type" value="Genomic_DNA"/>
</dbReference>
<feature type="region of interest" description="Disordered" evidence="1">
    <location>
        <begin position="1"/>
        <end position="26"/>
    </location>
</feature>
<sequence>MSERSQKADDQDTIPESQEGSSEKKNILLFETTGKEKVYRQKDSIVLSLPEGRKTLTTSWLNGGYREDIRTIFNHRVPKGKHAPKELDGGSIPAYLSIIAKRLGEDPDTSTGLLTAANMDNVSIVTRSFRGVEVTAIITAGIEVNGGRAGDPASYYQEDGSHQFIQGTINTILVIGADLPDYAMARAVITATEAKTAALQQLMAPSRYSNGIATGSGTDMIAVVADGTSSLLLTDAGHHSKLGELIGKAVIECTHKALEMQSDLTVLSQRDMLVRLERFGIDEGHYWKVASHMEGDNRKAAFFKILRELSKSPALVSATGSILHIVDEISWGLVPETAGRKVAVSIMKGLPVMLGIEASIPFDILTDEKDTIIENWIRVTAWLAKNCDTDGLCNTAFEK</sequence>
<dbReference type="PANTHER" id="PTHR35336">
    <property type="entry name" value="ADENOSYLCOBINAMIDE AMIDOHYDROLASE"/>
    <property type="match status" value="1"/>
</dbReference>
<evidence type="ECO:0000313" key="3">
    <source>
        <dbReference type="Proteomes" id="UP000198535"/>
    </source>
</evidence>
<keyword evidence="2" id="KW-0378">Hydrolase</keyword>
<evidence type="ECO:0000256" key="1">
    <source>
        <dbReference type="SAM" id="MobiDB-lite"/>
    </source>
</evidence>
<dbReference type="AlphaFoldDB" id="A0A1I4R9T0"/>
<dbReference type="PANTHER" id="PTHR35336:SF5">
    <property type="entry name" value="ADENOSYLCOBINAMIDE AMIDOHYDROLASE"/>
    <property type="match status" value="1"/>
</dbReference>
<dbReference type="STRING" id="487685.SAMN04488696_1439"/>
<dbReference type="Pfam" id="PF01955">
    <property type="entry name" value="CbiZ"/>
    <property type="match status" value="1"/>
</dbReference>
<dbReference type="InterPro" id="IPR052209">
    <property type="entry name" value="CbiZ"/>
</dbReference>
<protein>
    <submittedName>
        <fullName evidence="2">Adenosylcobinamide hydrolase</fullName>
    </submittedName>
</protein>
<feature type="compositionally biased region" description="Basic and acidic residues" evidence="1">
    <location>
        <begin position="1"/>
        <end position="10"/>
    </location>
</feature>
<reference evidence="3" key="1">
    <citation type="submission" date="2016-10" db="EMBL/GenBank/DDBJ databases">
        <authorList>
            <person name="Varghese N."/>
            <person name="Submissions S."/>
        </authorList>
    </citation>
    <scope>NUCLEOTIDE SEQUENCE [LARGE SCALE GENOMIC DNA]</scope>
    <source>
        <strain evidence="3">Mob M</strain>
    </source>
</reference>
<evidence type="ECO:0000313" key="2">
    <source>
        <dbReference type="EMBL" id="SFM48766.1"/>
    </source>
</evidence>
<accession>A0A1I4R9T0</accession>
<dbReference type="InterPro" id="IPR002808">
    <property type="entry name" value="AdoCbi_amidolase"/>
</dbReference>
<name>A0A1I4R9T0_9EURY</name>
<organism evidence="2 3">
    <name type="scientific">Methanolobus profundi</name>
    <dbReference type="NCBI Taxonomy" id="487685"/>
    <lineage>
        <taxon>Archaea</taxon>
        <taxon>Methanobacteriati</taxon>
        <taxon>Methanobacteriota</taxon>
        <taxon>Stenosarchaea group</taxon>
        <taxon>Methanomicrobia</taxon>
        <taxon>Methanosarcinales</taxon>
        <taxon>Methanosarcinaceae</taxon>
        <taxon>Methanolobus</taxon>
    </lineage>
</organism>
<proteinExistence type="predicted"/>